<dbReference type="RefSeq" id="WP_090708995.1">
    <property type="nucleotide sequence ID" value="NZ_FOVM01000002.1"/>
</dbReference>
<sequence length="95" mass="10117">MELLFIILFGAAAGVAVHYALPWRGTHGIALIPAVGGVVAAIVWVALTWLGWAWDGGWIWAVTLVIAAVVAAVVDLYLGRRRKASDERRLIALGG</sequence>
<dbReference type="Proteomes" id="UP000198867">
    <property type="component" value="Unassembled WGS sequence"/>
</dbReference>
<evidence type="ECO:0000313" key="3">
    <source>
        <dbReference type="Proteomes" id="UP000198867"/>
    </source>
</evidence>
<feature type="transmembrane region" description="Helical" evidence="1">
    <location>
        <begin position="58"/>
        <end position="79"/>
    </location>
</feature>
<keyword evidence="3" id="KW-1185">Reference proteome</keyword>
<protein>
    <submittedName>
        <fullName evidence="2">Uncharacterized protein</fullName>
    </submittedName>
</protein>
<dbReference type="AlphaFoldDB" id="A0A1I4ZEM5"/>
<keyword evidence="1" id="KW-0472">Membrane</keyword>
<dbReference type="EMBL" id="FOVM01000002">
    <property type="protein sequence ID" value="SFN48716.1"/>
    <property type="molecule type" value="Genomic_DNA"/>
</dbReference>
<name>A0A1I4ZEM5_9MICO</name>
<feature type="transmembrane region" description="Helical" evidence="1">
    <location>
        <begin position="30"/>
        <end position="52"/>
    </location>
</feature>
<evidence type="ECO:0000256" key="1">
    <source>
        <dbReference type="SAM" id="Phobius"/>
    </source>
</evidence>
<dbReference type="STRING" id="995034.SAMN05216219_0758"/>
<gene>
    <name evidence="2" type="ORF">SAMN05216219_0758</name>
</gene>
<keyword evidence="1" id="KW-1133">Transmembrane helix</keyword>
<reference evidence="3" key="1">
    <citation type="submission" date="2016-10" db="EMBL/GenBank/DDBJ databases">
        <authorList>
            <person name="Varghese N."/>
            <person name="Submissions S."/>
        </authorList>
    </citation>
    <scope>NUCLEOTIDE SEQUENCE [LARGE SCALE GENOMIC DNA]</scope>
    <source>
        <strain evidence="3">CGMCC 1.11101</strain>
    </source>
</reference>
<proteinExistence type="predicted"/>
<keyword evidence="1" id="KW-0812">Transmembrane</keyword>
<accession>A0A1I4ZEM5</accession>
<feature type="transmembrane region" description="Helical" evidence="1">
    <location>
        <begin position="6"/>
        <end position="23"/>
    </location>
</feature>
<evidence type="ECO:0000313" key="2">
    <source>
        <dbReference type="EMBL" id="SFN48716.1"/>
    </source>
</evidence>
<organism evidence="2 3">
    <name type="scientific">Mycetocola miduiensis</name>
    <dbReference type="NCBI Taxonomy" id="995034"/>
    <lineage>
        <taxon>Bacteria</taxon>
        <taxon>Bacillati</taxon>
        <taxon>Actinomycetota</taxon>
        <taxon>Actinomycetes</taxon>
        <taxon>Micrococcales</taxon>
        <taxon>Microbacteriaceae</taxon>
        <taxon>Mycetocola</taxon>
    </lineage>
</organism>